<evidence type="ECO:0008006" key="3">
    <source>
        <dbReference type="Google" id="ProtNLM"/>
    </source>
</evidence>
<dbReference type="RefSeq" id="WP_186446503.1">
    <property type="nucleotide sequence ID" value="NZ_VIVN01000008.1"/>
</dbReference>
<dbReference type="EMBL" id="VIVN01000008">
    <property type="protein sequence ID" value="TWD98766.1"/>
    <property type="molecule type" value="Genomic_DNA"/>
</dbReference>
<keyword evidence="2" id="KW-1185">Reference proteome</keyword>
<protein>
    <recommendedName>
        <fullName evidence="3">Inhibitor of sigma-G Gin protein</fullName>
    </recommendedName>
</protein>
<sequence>MAEKCFYCTEDIEERQLHYVPFVSMNQERDEALCDECYKEWLHGIKG</sequence>
<organism evidence="1 2">
    <name type="scientific">Neobacillus bataviensis</name>
    <dbReference type="NCBI Taxonomy" id="220685"/>
    <lineage>
        <taxon>Bacteria</taxon>
        <taxon>Bacillati</taxon>
        <taxon>Bacillota</taxon>
        <taxon>Bacilli</taxon>
        <taxon>Bacillales</taxon>
        <taxon>Bacillaceae</taxon>
        <taxon>Neobacillus</taxon>
    </lineage>
</organism>
<dbReference type="AlphaFoldDB" id="A0A561D5P2"/>
<proteinExistence type="predicted"/>
<name>A0A561D5P2_9BACI</name>
<gene>
    <name evidence="1" type="ORF">FB550_10820</name>
</gene>
<reference evidence="1 2" key="1">
    <citation type="submission" date="2019-06" db="EMBL/GenBank/DDBJ databases">
        <title>Sorghum-associated microbial communities from plants grown in Nebraska, USA.</title>
        <authorList>
            <person name="Schachtman D."/>
        </authorList>
    </citation>
    <scope>NUCLEOTIDE SEQUENCE [LARGE SCALE GENOMIC DNA]</scope>
    <source>
        <strain evidence="1 2">2482</strain>
    </source>
</reference>
<evidence type="ECO:0000313" key="1">
    <source>
        <dbReference type="EMBL" id="TWD98766.1"/>
    </source>
</evidence>
<evidence type="ECO:0000313" key="2">
    <source>
        <dbReference type="Proteomes" id="UP000319671"/>
    </source>
</evidence>
<comment type="caution">
    <text evidence="1">The sequence shown here is derived from an EMBL/GenBank/DDBJ whole genome shotgun (WGS) entry which is preliminary data.</text>
</comment>
<accession>A0A561D5P2</accession>
<dbReference type="Proteomes" id="UP000319671">
    <property type="component" value="Unassembled WGS sequence"/>
</dbReference>